<dbReference type="Pfam" id="PF00172">
    <property type="entry name" value="Zn_clus"/>
    <property type="match status" value="1"/>
</dbReference>
<evidence type="ECO:0000256" key="3">
    <source>
        <dbReference type="ARBA" id="ARBA00022833"/>
    </source>
</evidence>
<feature type="region of interest" description="Disordered" evidence="8">
    <location>
        <begin position="134"/>
        <end position="176"/>
    </location>
</feature>
<keyword evidence="6" id="KW-0804">Transcription</keyword>
<feature type="domain" description="Zn(2)-C6 fungal-type" evidence="9">
    <location>
        <begin position="74"/>
        <end position="103"/>
    </location>
</feature>
<keyword evidence="2" id="KW-0479">Metal-binding</keyword>
<dbReference type="Proteomes" id="UP000660729">
    <property type="component" value="Unassembled WGS sequence"/>
</dbReference>
<dbReference type="InterPro" id="IPR051711">
    <property type="entry name" value="Stress_Response_Reg"/>
</dbReference>
<dbReference type="CDD" id="cd00067">
    <property type="entry name" value="GAL4"/>
    <property type="match status" value="1"/>
</dbReference>
<evidence type="ECO:0000256" key="1">
    <source>
        <dbReference type="ARBA" id="ARBA00004123"/>
    </source>
</evidence>
<dbReference type="SMART" id="SM00906">
    <property type="entry name" value="Fungal_trans"/>
    <property type="match status" value="1"/>
</dbReference>
<evidence type="ECO:0000256" key="8">
    <source>
        <dbReference type="SAM" id="MobiDB-lite"/>
    </source>
</evidence>
<dbReference type="PROSITE" id="PS50048">
    <property type="entry name" value="ZN2_CY6_FUNGAL_2"/>
    <property type="match status" value="1"/>
</dbReference>
<comment type="subcellular location">
    <subcellularLocation>
        <location evidence="1">Nucleus</location>
    </subcellularLocation>
</comment>
<dbReference type="InterPro" id="IPR001138">
    <property type="entry name" value="Zn2Cys6_DnaBD"/>
</dbReference>
<dbReference type="GO" id="GO:0043565">
    <property type="term" value="F:sequence-specific DNA binding"/>
    <property type="evidence" value="ECO:0007669"/>
    <property type="project" value="TreeGrafter"/>
</dbReference>
<keyword evidence="7" id="KW-0539">Nucleus</keyword>
<evidence type="ECO:0000313" key="11">
    <source>
        <dbReference type="Proteomes" id="UP000660729"/>
    </source>
</evidence>
<dbReference type="PROSITE" id="PS00463">
    <property type="entry name" value="ZN2_CY6_FUNGAL_1"/>
    <property type="match status" value="1"/>
</dbReference>
<feature type="compositionally biased region" description="Low complexity" evidence="8">
    <location>
        <begin position="146"/>
        <end position="155"/>
    </location>
</feature>
<dbReference type="PANTHER" id="PTHR47540:SF1">
    <property type="entry name" value="ACTIVATOR OF STRESS GENES 1-RELATED"/>
    <property type="match status" value="1"/>
</dbReference>
<keyword evidence="11" id="KW-1185">Reference proteome</keyword>
<evidence type="ECO:0000313" key="10">
    <source>
        <dbReference type="EMBL" id="KAF7190308.1"/>
    </source>
</evidence>
<dbReference type="InterPro" id="IPR036864">
    <property type="entry name" value="Zn2-C6_fun-type_DNA-bd_sf"/>
</dbReference>
<keyword evidence="3" id="KW-0862">Zinc</keyword>
<dbReference type="SMART" id="SM00066">
    <property type="entry name" value="GAL4"/>
    <property type="match status" value="1"/>
</dbReference>
<dbReference type="InterPro" id="IPR007219">
    <property type="entry name" value="XnlR_reg_dom"/>
</dbReference>
<feature type="non-terminal residue" evidence="10">
    <location>
        <position position="744"/>
    </location>
</feature>
<protein>
    <recommendedName>
        <fullName evidence="9">Zn(2)-C6 fungal-type domain-containing protein</fullName>
    </recommendedName>
</protein>
<dbReference type="Gene3D" id="4.10.240.10">
    <property type="entry name" value="Zn(2)-C6 fungal-type DNA-binding domain"/>
    <property type="match status" value="1"/>
</dbReference>
<accession>A0A8H6RFT3</accession>
<organism evidence="10 11">
    <name type="scientific">Pseudocercospora fuligena</name>
    <dbReference type="NCBI Taxonomy" id="685502"/>
    <lineage>
        <taxon>Eukaryota</taxon>
        <taxon>Fungi</taxon>
        <taxon>Dikarya</taxon>
        <taxon>Ascomycota</taxon>
        <taxon>Pezizomycotina</taxon>
        <taxon>Dothideomycetes</taxon>
        <taxon>Dothideomycetidae</taxon>
        <taxon>Mycosphaerellales</taxon>
        <taxon>Mycosphaerellaceae</taxon>
        <taxon>Pseudocercospora</taxon>
    </lineage>
</organism>
<dbReference type="PANTHER" id="PTHR47540">
    <property type="entry name" value="THIAMINE REPRESSIBLE GENES REGULATORY PROTEIN THI5"/>
    <property type="match status" value="1"/>
</dbReference>
<proteinExistence type="predicted"/>
<dbReference type="AlphaFoldDB" id="A0A8H6RFT3"/>
<keyword evidence="4" id="KW-0805">Transcription regulation</keyword>
<dbReference type="EMBL" id="JABCIY010000175">
    <property type="protein sequence ID" value="KAF7190308.1"/>
    <property type="molecule type" value="Genomic_DNA"/>
</dbReference>
<dbReference type="GO" id="GO:0006351">
    <property type="term" value="P:DNA-templated transcription"/>
    <property type="evidence" value="ECO:0007669"/>
    <property type="project" value="InterPro"/>
</dbReference>
<reference evidence="10" key="1">
    <citation type="submission" date="2020-04" db="EMBL/GenBank/DDBJ databases">
        <title>Draft genome resource of the tomato pathogen Pseudocercospora fuligena.</title>
        <authorList>
            <person name="Zaccaron A."/>
        </authorList>
    </citation>
    <scope>NUCLEOTIDE SEQUENCE</scope>
    <source>
        <strain evidence="10">PF001</strain>
    </source>
</reference>
<evidence type="ECO:0000256" key="4">
    <source>
        <dbReference type="ARBA" id="ARBA00023015"/>
    </source>
</evidence>
<dbReference type="GO" id="GO:0005634">
    <property type="term" value="C:nucleus"/>
    <property type="evidence" value="ECO:0007669"/>
    <property type="project" value="UniProtKB-SubCell"/>
</dbReference>
<dbReference type="OrthoDB" id="422427at2759"/>
<evidence type="ECO:0000256" key="7">
    <source>
        <dbReference type="ARBA" id="ARBA00023242"/>
    </source>
</evidence>
<dbReference type="SUPFAM" id="SSF57701">
    <property type="entry name" value="Zn2/Cys6 DNA-binding domain"/>
    <property type="match status" value="1"/>
</dbReference>
<evidence type="ECO:0000256" key="5">
    <source>
        <dbReference type="ARBA" id="ARBA00023125"/>
    </source>
</evidence>
<gene>
    <name evidence="10" type="ORF">HII31_08639</name>
</gene>
<evidence type="ECO:0000256" key="2">
    <source>
        <dbReference type="ARBA" id="ARBA00022723"/>
    </source>
</evidence>
<dbReference type="GO" id="GO:0000981">
    <property type="term" value="F:DNA-binding transcription factor activity, RNA polymerase II-specific"/>
    <property type="evidence" value="ECO:0007669"/>
    <property type="project" value="InterPro"/>
</dbReference>
<name>A0A8H6RFT3_9PEZI</name>
<evidence type="ECO:0000259" key="9">
    <source>
        <dbReference type="PROSITE" id="PS50048"/>
    </source>
</evidence>
<dbReference type="GO" id="GO:0045944">
    <property type="term" value="P:positive regulation of transcription by RNA polymerase II"/>
    <property type="evidence" value="ECO:0007669"/>
    <property type="project" value="TreeGrafter"/>
</dbReference>
<evidence type="ECO:0000256" key="6">
    <source>
        <dbReference type="ARBA" id="ARBA00023163"/>
    </source>
</evidence>
<dbReference type="CDD" id="cd12148">
    <property type="entry name" value="fungal_TF_MHR"/>
    <property type="match status" value="1"/>
</dbReference>
<comment type="caution">
    <text evidence="10">The sequence shown here is derived from an EMBL/GenBank/DDBJ whole genome shotgun (WGS) entry which is preliminary data.</text>
</comment>
<dbReference type="Pfam" id="PF04082">
    <property type="entry name" value="Fungal_trans"/>
    <property type="match status" value="1"/>
</dbReference>
<keyword evidence="5" id="KW-0238">DNA-binding</keyword>
<sequence>MTYFSIKRETEQVLDSSGDICANTAHTDIHQRVGNASSLISSKTGTTTNYNMVTTTQEPSLSVAKLQRKRAARACDQCRRRKSRCNGEMHCDACRTIGLQCSFGHVVKQTRGPAYVAHLEKRIADLQERLRQASQKSGMGVGDTLSSTQASSSNSMVNMSPIETSHSSPLSKLSDSGRLGNSPVLVCTENHCFPNSGETRLENENDVLTSDQHAEYVDTVTTEPRGKLYGLDVLRQLYNLSNRITLRMEGAQSSIKMVEALNNSHATNDLQTDAHQPCLPQKHETLSLITTAFSEAFHLWPFIDRTHVDNTIYRLYNTDEFGQEPSDCDDLALLYAVLALGRRFETITVDSGSDHKRHGMSFFVAARSMVPLIHCGRSLTALQTVLCMALYLKAASDQTLVHTYITAAAGTALRMGLHEQTPFFAQDETALRQRVWSTIRVLDIYISASLGIPCAISHVWTHDQDAFPPLPSGSNAELVAANAHAELATKTSRTINSMYNGRNSQPNLGLGPYSVALALLDHGWEDLDRWARACPVLAQSQDSMTRAQLILDYMHAYAQILLYSPFVHHITRSPPDIENAGHFYGKKCLEAALHAVRIAEILHQQGHFNEAYFFTLDILAFAAMVLMIVETCCKEPQLVMEAMHGSRSARELLLVLSFRNSAAAECWSALSVCGGSSRAPRLSIGSLQALKARRRRTSGGIDCSMDCQNISADDVANASKRPSAMNIRSDSAVNLGTTTYNDNL</sequence>
<dbReference type="GO" id="GO:0008270">
    <property type="term" value="F:zinc ion binding"/>
    <property type="evidence" value="ECO:0007669"/>
    <property type="project" value="InterPro"/>
</dbReference>
<feature type="compositionally biased region" description="Low complexity" evidence="8">
    <location>
        <begin position="165"/>
        <end position="176"/>
    </location>
</feature>